<dbReference type="GeneID" id="37015209"/>
<evidence type="ECO:0000313" key="5">
    <source>
        <dbReference type="EMBL" id="PWN17821.1"/>
    </source>
</evidence>
<organism evidence="5 6">
    <name type="scientific">Pseudomicrostroma glucosiphilum</name>
    <dbReference type="NCBI Taxonomy" id="1684307"/>
    <lineage>
        <taxon>Eukaryota</taxon>
        <taxon>Fungi</taxon>
        <taxon>Dikarya</taxon>
        <taxon>Basidiomycota</taxon>
        <taxon>Ustilaginomycotina</taxon>
        <taxon>Exobasidiomycetes</taxon>
        <taxon>Microstromatales</taxon>
        <taxon>Microstromatales incertae sedis</taxon>
        <taxon>Pseudomicrostroma</taxon>
    </lineage>
</organism>
<dbReference type="STRING" id="1684307.A0A316TZR4"/>
<gene>
    <name evidence="5" type="ORF">BCV69DRAFT_285703</name>
</gene>
<dbReference type="EMBL" id="KZ819340">
    <property type="protein sequence ID" value="PWN17821.1"/>
    <property type="molecule type" value="Genomic_DNA"/>
</dbReference>
<dbReference type="AlphaFoldDB" id="A0A316TZR4"/>
<dbReference type="FunFam" id="3.40.50.1820:FF:000039">
    <property type="entry name" value="Esterase ybfF"/>
    <property type="match status" value="1"/>
</dbReference>
<dbReference type="SUPFAM" id="SSF53474">
    <property type="entry name" value="alpha/beta-Hydrolases"/>
    <property type="match status" value="1"/>
</dbReference>
<feature type="domain" description="AB hydrolase-1" evidence="4">
    <location>
        <begin position="106"/>
        <end position="190"/>
    </location>
</feature>
<dbReference type="RefSeq" id="XP_025344981.1">
    <property type="nucleotide sequence ID" value="XM_025493475.1"/>
</dbReference>
<feature type="compositionally biased region" description="Polar residues" evidence="3">
    <location>
        <begin position="58"/>
        <end position="72"/>
    </location>
</feature>
<dbReference type="Gene3D" id="3.40.50.1820">
    <property type="entry name" value="alpha/beta hydrolase"/>
    <property type="match status" value="1"/>
</dbReference>
<evidence type="ECO:0000313" key="6">
    <source>
        <dbReference type="Proteomes" id="UP000245942"/>
    </source>
</evidence>
<evidence type="ECO:0000259" key="4">
    <source>
        <dbReference type="Pfam" id="PF00561"/>
    </source>
</evidence>
<keyword evidence="2 5" id="KW-0378">Hydrolase</keyword>
<dbReference type="OrthoDB" id="8119704at2759"/>
<dbReference type="Pfam" id="PF00561">
    <property type="entry name" value="Abhydrolase_1"/>
    <property type="match status" value="1"/>
</dbReference>
<accession>A0A316TZR4</accession>
<evidence type="ECO:0000256" key="3">
    <source>
        <dbReference type="SAM" id="MobiDB-lite"/>
    </source>
</evidence>
<dbReference type="GO" id="GO:0052689">
    <property type="term" value="F:carboxylic ester hydrolase activity"/>
    <property type="evidence" value="ECO:0007669"/>
    <property type="project" value="TreeGrafter"/>
</dbReference>
<evidence type="ECO:0000256" key="1">
    <source>
        <dbReference type="ARBA" id="ARBA00008645"/>
    </source>
</evidence>
<reference evidence="5 6" key="1">
    <citation type="journal article" date="2018" name="Mol. Biol. Evol.">
        <title>Broad Genomic Sampling Reveals a Smut Pathogenic Ancestry of the Fungal Clade Ustilaginomycotina.</title>
        <authorList>
            <person name="Kijpornyongpan T."/>
            <person name="Mondo S.J."/>
            <person name="Barry K."/>
            <person name="Sandor L."/>
            <person name="Lee J."/>
            <person name="Lipzen A."/>
            <person name="Pangilinan J."/>
            <person name="LaButti K."/>
            <person name="Hainaut M."/>
            <person name="Henrissat B."/>
            <person name="Grigoriev I.V."/>
            <person name="Spatafora J.W."/>
            <person name="Aime M.C."/>
        </authorList>
    </citation>
    <scope>NUCLEOTIDE SEQUENCE [LARGE SCALE GENOMIC DNA]</scope>
    <source>
        <strain evidence="5 6">MCA 4718</strain>
    </source>
</reference>
<protein>
    <submittedName>
        <fullName evidence="5">Alpha/beta-hydrolase</fullName>
    </submittedName>
</protein>
<proteinExistence type="inferred from homology"/>
<dbReference type="InterPro" id="IPR029058">
    <property type="entry name" value="AB_hydrolase_fold"/>
</dbReference>
<feature type="region of interest" description="Disordered" evidence="3">
    <location>
        <begin position="37"/>
        <end position="81"/>
    </location>
</feature>
<feature type="compositionally biased region" description="Low complexity" evidence="3">
    <location>
        <begin position="1"/>
        <end position="13"/>
    </location>
</feature>
<dbReference type="PANTHER" id="PTHR46118:SF4">
    <property type="entry name" value="PROTEIN ABHD11"/>
    <property type="match status" value="1"/>
</dbReference>
<dbReference type="Proteomes" id="UP000245942">
    <property type="component" value="Unassembled WGS sequence"/>
</dbReference>
<keyword evidence="6" id="KW-1185">Reference proteome</keyword>
<feature type="region of interest" description="Disordered" evidence="3">
    <location>
        <begin position="1"/>
        <end position="20"/>
    </location>
</feature>
<dbReference type="PANTHER" id="PTHR46118">
    <property type="entry name" value="PROTEIN ABHD11"/>
    <property type="match status" value="1"/>
</dbReference>
<dbReference type="InterPro" id="IPR000073">
    <property type="entry name" value="AB_hydrolase_1"/>
</dbReference>
<comment type="similarity">
    <text evidence="1">Belongs to the AB hydrolase superfamily.</text>
</comment>
<sequence length="358" mass="39293">MSSRSAARLLSRSTFGPAGGRVAAVSRLTSGLSQLAAPAAPPHVGQAPLPLPRLHRPFSTSPRRAATTDPSQSTPPAPTEKPVSLVYELHSPPKDASPNAGGAQSLVVCHGLFGSKQNWRSLAKAMAKQFGIPVYAVDLRNHGTSTEHVEGMSYRDMALDLLEFVKEHKLEKIALVGHSMGGKAVMAFALAPELKEGTLEYLISVDMSPARGPLSKEFEEYIEAMLAIEKKGCRTRGEADELLKETEPDVGVRQFLLTNLQKSDSSDSWCFRIPVSLIKRYMSQIGDFPYDASDRTWDGKTLFVKGTESKYINRRNKPLCNEYFPNAVHVDVEAGHWVQAQKPREFIQALSDFFAGKL</sequence>
<evidence type="ECO:0000256" key="2">
    <source>
        <dbReference type="ARBA" id="ARBA00022801"/>
    </source>
</evidence>
<name>A0A316TZR4_9BASI</name>
<dbReference type="GO" id="GO:0005739">
    <property type="term" value="C:mitochondrion"/>
    <property type="evidence" value="ECO:0007669"/>
    <property type="project" value="TreeGrafter"/>
</dbReference>